<evidence type="ECO:0000256" key="2">
    <source>
        <dbReference type="ARBA" id="ARBA00001968"/>
    </source>
</evidence>
<dbReference type="PANTHER" id="PTHR45436:SF5">
    <property type="entry name" value="SENSOR HISTIDINE KINASE TRCS"/>
    <property type="match status" value="1"/>
</dbReference>
<dbReference type="FunFam" id="1.10.287.130:FF:000001">
    <property type="entry name" value="Two-component sensor histidine kinase"/>
    <property type="match status" value="1"/>
</dbReference>
<organism evidence="15 16">
    <name type="scientific">Candidatus Avipropionibacterium avicola</name>
    <dbReference type="NCBI Taxonomy" id="2840701"/>
    <lineage>
        <taxon>Bacteria</taxon>
        <taxon>Bacillati</taxon>
        <taxon>Actinomycetota</taxon>
        <taxon>Actinomycetes</taxon>
        <taxon>Propionibacteriales</taxon>
        <taxon>Propionibacteriaceae</taxon>
        <taxon>Propionibacteriaceae incertae sedis</taxon>
        <taxon>Candidatus Avipropionibacterium</taxon>
    </lineage>
</organism>
<dbReference type="Pfam" id="PF00512">
    <property type="entry name" value="HisKA"/>
    <property type="match status" value="1"/>
</dbReference>
<evidence type="ECO:0000256" key="3">
    <source>
        <dbReference type="ARBA" id="ARBA00004236"/>
    </source>
</evidence>
<evidence type="ECO:0000256" key="8">
    <source>
        <dbReference type="ARBA" id="ARBA00022777"/>
    </source>
</evidence>
<dbReference type="Gene3D" id="6.10.340.10">
    <property type="match status" value="1"/>
</dbReference>
<dbReference type="InterPro" id="IPR003594">
    <property type="entry name" value="HATPase_dom"/>
</dbReference>
<dbReference type="SMART" id="SM00387">
    <property type="entry name" value="HATPase_c"/>
    <property type="match status" value="1"/>
</dbReference>
<evidence type="ECO:0000256" key="1">
    <source>
        <dbReference type="ARBA" id="ARBA00000085"/>
    </source>
</evidence>
<reference evidence="15" key="1">
    <citation type="submission" date="2020-10" db="EMBL/GenBank/DDBJ databases">
        <authorList>
            <person name="Gilroy R."/>
        </authorList>
    </citation>
    <scope>NUCLEOTIDE SEQUENCE</scope>
    <source>
        <strain evidence="15">ChiGjej1B1-24693</strain>
    </source>
</reference>
<accession>A0A9D1KNZ2</accession>
<dbReference type="InterPro" id="IPR003660">
    <property type="entry name" value="HAMP_dom"/>
</dbReference>
<dbReference type="SMART" id="SM00304">
    <property type="entry name" value="HAMP"/>
    <property type="match status" value="1"/>
</dbReference>
<dbReference type="SUPFAM" id="SSF47384">
    <property type="entry name" value="Homodimeric domain of signal transducing histidine kinase"/>
    <property type="match status" value="1"/>
</dbReference>
<dbReference type="Pfam" id="PF02518">
    <property type="entry name" value="HATPase_c"/>
    <property type="match status" value="1"/>
</dbReference>
<dbReference type="EC" id="2.7.13.3" evidence="4"/>
<dbReference type="InterPro" id="IPR036890">
    <property type="entry name" value="HATPase_C_sf"/>
</dbReference>
<dbReference type="CDD" id="cd00082">
    <property type="entry name" value="HisKA"/>
    <property type="match status" value="1"/>
</dbReference>
<dbReference type="InterPro" id="IPR004358">
    <property type="entry name" value="Sig_transdc_His_kin-like_C"/>
</dbReference>
<reference evidence="15" key="2">
    <citation type="journal article" date="2021" name="PeerJ">
        <title>Extensive microbial diversity within the chicken gut microbiome revealed by metagenomics and culture.</title>
        <authorList>
            <person name="Gilroy R."/>
            <person name="Ravi A."/>
            <person name="Getino M."/>
            <person name="Pursley I."/>
            <person name="Horton D.L."/>
            <person name="Alikhan N.F."/>
            <person name="Baker D."/>
            <person name="Gharbi K."/>
            <person name="Hall N."/>
            <person name="Watson M."/>
            <person name="Adriaenssens E.M."/>
            <person name="Foster-Nyarko E."/>
            <person name="Jarju S."/>
            <person name="Secka A."/>
            <person name="Antonio M."/>
            <person name="Oren A."/>
            <person name="Chaudhuri R.R."/>
            <person name="La Ragione R."/>
            <person name="Hildebrand F."/>
            <person name="Pallen M.J."/>
        </authorList>
    </citation>
    <scope>NUCLEOTIDE SEQUENCE</scope>
    <source>
        <strain evidence="15">ChiGjej1B1-24693</strain>
    </source>
</reference>
<dbReference type="SUPFAM" id="SSF55874">
    <property type="entry name" value="ATPase domain of HSP90 chaperone/DNA topoisomerase II/histidine kinase"/>
    <property type="match status" value="1"/>
</dbReference>
<evidence type="ECO:0000256" key="5">
    <source>
        <dbReference type="ARBA" id="ARBA00022553"/>
    </source>
</evidence>
<protein>
    <recommendedName>
        <fullName evidence="4">histidine kinase</fullName>
        <ecNumber evidence="4">2.7.13.3</ecNumber>
    </recommendedName>
</protein>
<evidence type="ECO:0000313" key="16">
    <source>
        <dbReference type="Proteomes" id="UP000886842"/>
    </source>
</evidence>
<proteinExistence type="predicted"/>
<comment type="catalytic activity">
    <reaction evidence="1">
        <text>ATP + protein L-histidine = ADP + protein N-phospho-L-histidine.</text>
        <dbReference type="EC" id="2.7.13.3"/>
    </reaction>
</comment>
<dbReference type="InterPro" id="IPR005467">
    <property type="entry name" value="His_kinase_dom"/>
</dbReference>
<dbReference type="CDD" id="cd00075">
    <property type="entry name" value="HATPase"/>
    <property type="match status" value="1"/>
</dbReference>
<gene>
    <name evidence="15" type="ORF">IAA98_09600</name>
</gene>
<dbReference type="PANTHER" id="PTHR45436">
    <property type="entry name" value="SENSOR HISTIDINE KINASE YKOH"/>
    <property type="match status" value="1"/>
</dbReference>
<keyword evidence="8 15" id="KW-0418">Kinase</keyword>
<dbReference type="InterPro" id="IPR036097">
    <property type="entry name" value="HisK_dim/P_sf"/>
</dbReference>
<sequence length="361" mass="38458">MTADLGSLGSYRLATRDDGDGRVVVALPLDEVNATLRLMVGVQALVTVVAIGAALVVTRTLVTRSLRPLHRLARISRDVAETPLHTGVVELGRVGSPEAAPGVGSEVAELSQTMNAMLDHVESALAAREASESQVRTFVADASHELRNPLAAIRGYAELTRRDRDELPEGTALALTRIDAEAARMSSLVEDMLLLARLDAGTAEGRAPELQLVEVDLCEVAVNAIRDARASGPDHQWRLHLPTESVWTLADPDRLHQVVVNLLANARVHTPPGTTVEVRVDPGLDEVRISVTDDGPGIDPDVVDHVFERFTRADAGRSRQRGSTGLGLAIVAAVVEAHHGRVGVTSEPGSTRFTIVLPAAP</sequence>
<dbReference type="GO" id="GO:0005509">
    <property type="term" value="F:calcium ion binding"/>
    <property type="evidence" value="ECO:0007669"/>
    <property type="project" value="UniProtKB-ARBA"/>
</dbReference>
<evidence type="ECO:0000259" key="13">
    <source>
        <dbReference type="PROSITE" id="PS50109"/>
    </source>
</evidence>
<keyword evidence="7 12" id="KW-0812">Transmembrane</keyword>
<dbReference type="InterPro" id="IPR003661">
    <property type="entry name" value="HisK_dim/P_dom"/>
</dbReference>
<evidence type="ECO:0000313" key="15">
    <source>
        <dbReference type="EMBL" id="HIT75828.1"/>
    </source>
</evidence>
<dbReference type="AlphaFoldDB" id="A0A9D1KNZ2"/>
<comment type="subcellular location">
    <subcellularLocation>
        <location evidence="3">Cell membrane</location>
    </subcellularLocation>
</comment>
<name>A0A9D1KNZ2_9ACTN</name>
<feature type="domain" description="HAMP" evidence="14">
    <location>
        <begin position="63"/>
        <end position="126"/>
    </location>
</feature>
<evidence type="ECO:0000256" key="4">
    <source>
        <dbReference type="ARBA" id="ARBA00012438"/>
    </source>
</evidence>
<evidence type="ECO:0000256" key="7">
    <source>
        <dbReference type="ARBA" id="ARBA00022692"/>
    </source>
</evidence>
<keyword evidence="11 12" id="KW-0472">Membrane</keyword>
<evidence type="ECO:0000256" key="6">
    <source>
        <dbReference type="ARBA" id="ARBA00022679"/>
    </source>
</evidence>
<feature type="domain" description="Histidine kinase" evidence="13">
    <location>
        <begin position="141"/>
        <end position="361"/>
    </location>
</feature>
<evidence type="ECO:0000256" key="12">
    <source>
        <dbReference type="SAM" id="Phobius"/>
    </source>
</evidence>
<comment type="caution">
    <text evidence="15">The sequence shown here is derived from an EMBL/GenBank/DDBJ whole genome shotgun (WGS) entry which is preliminary data.</text>
</comment>
<dbReference type="PROSITE" id="PS50885">
    <property type="entry name" value="HAMP"/>
    <property type="match status" value="1"/>
</dbReference>
<feature type="transmembrane region" description="Helical" evidence="12">
    <location>
        <begin position="38"/>
        <end position="62"/>
    </location>
</feature>
<evidence type="ECO:0000259" key="14">
    <source>
        <dbReference type="PROSITE" id="PS50885"/>
    </source>
</evidence>
<dbReference type="GO" id="GO:0005886">
    <property type="term" value="C:plasma membrane"/>
    <property type="evidence" value="ECO:0007669"/>
    <property type="project" value="UniProtKB-SubCell"/>
</dbReference>
<dbReference type="Gene3D" id="3.30.565.10">
    <property type="entry name" value="Histidine kinase-like ATPase, C-terminal domain"/>
    <property type="match status" value="1"/>
</dbReference>
<dbReference type="EMBL" id="DVLP01000284">
    <property type="protein sequence ID" value="HIT75828.1"/>
    <property type="molecule type" value="Genomic_DNA"/>
</dbReference>
<keyword evidence="9 12" id="KW-1133">Transmembrane helix</keyword>
<comment type="cofactor">
    <cofactor evidence="2">
        <name>a divalent metal cation</name>
        <dbReference type="ChEBI" id="CHEBI:60240"/>
    </cofactor>
</comment>
<keyword evidence="5" id="KW-0597">Phosphoprotein</keyword>
<keyword evidence="6" id="KW-0808">Transferase</keyword>
<dbReference type="Proteomes" id="UP000886842">
    <property type="component" value="Unassembled WGS sequence"/>
</dbReference>
<evidence type="ECO:0000256" key="11">
    <source>
        <dbReference type="ARBA" id="ARBA00023136"/>
    </source>
</evidence>
<evidence type="ECO:0000256" key="9">
    <source>
        <dbReference type="ARBA" id="ARBA00022989"/>
    </source>
</evidence>
<dbReference type="PROSITE" id="PS50109">
    <property type="entry name" value="HIS_KIN"/>
    <property type="match status" value="1"/>
</dbReference>
<dbReference type="FunFam" id="3.30.565.10:FF:000006">
    <property type="entry name" value="Sensor histidine kinase WalK"/>
    <property type="match status" value="1"/>
</dbReference>
<keyword evidence="10" id="KW-0902">Two-component regulatory system</keyword>
<dbReference type="PRINTS" id="PR00344">
    <property type="entry name" value="BCTRLSENSOR"/>
</dbReference>
<dbReference type="Gene3D" id="1.10.287.130">
    <property type="match status" value="1"/>
</dbReference>
<dbReference type="GO" id="GO:0000155">
    <property type="term" value="F:phosphorelay sensor kinase activity"/>
    <property type="evidence" value="ECO:0007669"/>
    <property type="project" value="InterPro"/>
</dbReference>
<dbReference type="SMART" id="SM00388">
    <property type="entry name" value="HisKA"/>
    <property type="match status" value="1"/>
</dbReference>
<dbReference type="InterPro" id="IPR050428">
    <property type="entry name" value="TCS_sensor_his_kinase"/>
</dbReference>
<evidence type="ECO:0000256" key="10">
    <source>
        <dbReference type="ARBA" id="ARBA00023012"/>
    </source>
</evidence>